<dbReference type="Proteomes" id="UP001292094">
    <property type="component" value="Unassembled WGS sequence"/>
</dbReference>
<organism evidence="1 2">
    <name type="scientific">Petrolisthes manimaculis</name>
    <dbReference type="NCBI Taxonomy" id="1843537"/>
    <lineage>
        <taxon>Eukaryota</taxon>
        <taxon>Metazoa</taxon>
        <taxon>Ecdysozoa</taxon>
        <taxon>Arthropoda</taxon>
        <taxon>Crustacea</taxon>
        <taxon>Multicrustacea</taxon>
        <taxon>Malacostraca</taxon>
        <taxon>Eumalacostraca</taxon>
        <taxon>Eucarida</taxon>
        <taxon>Decapoda</taxon>
        <taxon>Pleocyemata</taxon>
        <taxon>Anomura</taxon>
        <taxon>Galatheoidea</taxon>
        <taxon>Porcellanidae</taxon>
        <taxon>Petrolisthes</taxon>
    </lineage>
</organism>
<dbReference type="EMBL" id="JAWZYT010003832">
    <property type="protein sequence ID" value="KAK4296533.1"/>
    <property type="molecule type" value="Genomic_DNA"/>
</dbReference>
<evidence type="ECO:0000313" key="1">
    <source>
        <dbReference type="EMBL" id="KAK4296533.1"/>
    </source>
</evidence>
<comment type="caution">
    <text evidence="1">The sequence shown here is derived from an EMBL/GenBank/DDBJ whole genome shotgun (WGS) entry which is preliminary data.</text>
</comment>
<accession>A0AAE1NUU0</accession>
<proteinExistence type="predicted"/>
<sequence>MKYHRITSTITHYHSQRKQSKERFTLPLRAPQVYWSWIEQSATAGGGQLHSQILDMENNATSHGSDFLNAAILRVLELRPCWQA</sequence>
<dbReference type="AlphaFoldDB" id="A0AAE1NUU0"/>
<name>A0AAE1NUU0_9EUCA</name>
<evidence type="ECO:0000313" key="2">
    <source>
        <dbReference type="Proteomes" id="UP001292094"/>
    </source>
</evidence>
<gene>
    <name evidence="1" type="ORF">Pmani_030962</name>
</gene>
<reference evidence="1" key="1">
    <citation type="submission" date="2023-11" db="EMBL/GenBank/DDBJ databases">
        <title>Genome assemblies of two species of porcelain crab, Petrolisthes cinctipes and Petrolisthes manimaculis (Anomura: Porcellanidae).</title>
        <authorList>
            <person name="Angst P."/>
        </authorList>
    </citation>
    <scope>NUCLEOTIDE SEQUENCE</scope>
    <source>
        <strain evidence="1">PB745_02</strain>
        <tissue evidence="1">Gill</tissue>
    </source>
</reference>
<keyword evidence="2" id="KW-1185">Reference proteome</keyword>
<protein>
    <submittedName>
        <fullName evidence="1">Uncharacterized protein</fullName>
    </submittedName>
</protein>